<reference evidence="4" key="1">
    <citation type="journal article" date="2019" name="Int. J. Syst. Evol. Microbiol.">
        <title>The Global Catalogue of Microorganisms (GCM) 10K type strain sequencing project: providing services to taxonomists for standard genome sequencing and annotation.</title>
        <authorList>
            <consortium name="The Broad Institute Genomics Platform"/>
            <consortium name="The Broad Institute Genome Sequencing Center for Infectious Disease"/>
            <person name="Wu L."/>
            <person name="Ma J."/>
        </authorList>
    </citation>
    <scope>NUCLEOTIDE SEQUENCE [LARGE SCALE GENOMIC DNA]</scope>
    <source>
        <strain evidence="4">CECT 7649</strain>
    </source>
</reference>
<dbReference type="RefSeq" id="WP_380830570.1">
    <property type="nucleotide sequence ID" value="NZ_JBHTCG010000031.1"/>
</dbReference>
<dbReference type="InterPro" id="IPR000836">
    <property type="entry name" value="PRTase_dom"/>
</dbReference>
<dbReference type="Proteomes" id="UP001596496">
    <property type="component" value="Unassembled WGS sequence"/>
</dbReference>
<comment type="caution">
    <text evidence="3">The sequence shown here is derived from an EMBL/GenBank/DDBJ whole genome shotgun (WGS) entry which is preliminary data.</text>
</comment>
<organism evidence="3 4">
    <name type="scientific">Sphaerisporangium rhizosphaerae</name>
    <dbReference type="NCBI Taxonomy" id="2269375"/>
    <lineage>
        <taxon>Bacteria</taxon>
        <taxon>Bacillati</taxon>
        <taxon>Actinomycetota</taxon>
        <taxon>Actinomycetes</taxon>
        <taxon>Streptosporangiales</taxon>
        <taxon>Streptosporangiaceae</taxon>
        <taxon>Sphaerisporangium</taxon>
    </lineage>
</organism>
<protein>
    <submittedName>
        <fullName evidence="3">ComF family protein</fullName>
    </submittedName>
</protein>
<dbReference type="InterPro" id="IPR051910">
    <property type="entry name" value="ComF/GntX_DNA_util-trans"/>
</dbReference>
<accession>A0ABW2PI34</accession>
<proteinExistence type="inferred from homology"/>
<comment type="similarity">
    <text evidence="1">Belongs to the ComF/GntX family.</text>
</comment>
<keyword evidence="4" id="KW-1185">Reference proteome</keyword>
<dbReference type="Gene3D" id="3.40.50.2020">
    <property type="match status" value="1"/>
</dbReference>
<evidence type="ECO:0000256" key="1">
    <source>
        <dbReference type="ARBA" id="ARBA00008007"/>
    </source>
</evidence>
<dbReference type="PANTHER" id="PTHR47505:SF1">
    <property type="entry name" value="DNA UTILIZATION PROTEIN YHGH"/>
    <property type="match status" value="1"/>
</dbReference>
<gene>
    <name evidence="3" type="ORF">ACFQSB_31895</name>
</gene>
<dbReference type="EMBL" id="JBHTCG010000031">
    <property type="protein sequence ID" value="MFC7386851.1"/>
    <property type="molecule type" value="Genomic_DNA"/>
</dbReference>
<dbReference type="InterPro" id="IPR029057">
    <property type="entry name" value="PRTase-like"/>
</dbReference>
<evidence type="ECO:0000259" key="2">
    <source>
        <dbReference type="Pfam" id="PF00156"/>
    </source>
</evidence>
<dbReference type="PANTHER" id="PTHR47505">
    <property type="entry name" value="DNA UTILIZATION PROTEIN YHGH"/>
    <property type="match status" value="1"/>
</dbReference>
<dbReference type="Pfam" id="PF00156">
    <property type="entry name" value="Pribosyltran"/>
    <property type="match status" value="1"/>
</dbReference>
<sequence>MLTALLDLISLHRCAGCDRPGAAVCGPCAADLRGDPVPRPPGPPPPGLPDCWSAACYEGPVRRVLLAYKERGRTATAPLLASCLVSTLLAALAARGLPPRAPLVLVPVPSARRSVRRRGHDPVRRLAALAARTLRARGRSAAAVLALAQARRVRDQAGLSAPERAANLGGALRVLPGRNVAQRRSQGPPGGVVVLLDDVVTTGATLAEAARALRAAGVEVALAVTVAATPRRTRHARIRENSEEYAR</sequence>
<feature type="domain" description="Phosphoribosyltransferase" evidence="2">
    <location>
        <begin position="142"/>
        <end position="235"/>
    </location>
</feature>
<name>A0ABW2PI34_9ACTN</name>
<dbReference type="SUPFAM" id="SSF53271">
    <property type="entry name" value="PRTase-like"/>
    <property type="match status" value="1"/>
</dbReference>
<evidence type="ECO:0000313" key="4">
    <source>
        <dbReference type="Proteomes" id="UP001596496"/>
    </source>
</evidence>
<evidence type="ECO:0000313" key="3">
    <source>
        <dbReference type="EMBL" id="MFC7386851.1"/>
    </source>
</evidence>